<protein>
    <submittedName>
        <fullName evidence="1">Uncharacterized protein</fullName>
    </submittedName>
</protein>
<sequence>MATKFQLLQQEVAMINRWMSMFDPSYPFNIMLPSPDSMIIEGFPLPSGIKPDRLELCLLLDNYPSESPIGLYIRDTHDNRILVKQIKEMFNVFQGDAYHGAPSINGYHWVCLHYGSASDWSFNPENLHKGDCIYKFLERFHIRCKQLN</sequence>
<accession>A0A2U3B535</accession>
<dbReference type="AlphaFoldDB" id="A0A2U3B535"/>
<dbReference type="Proteomes" id="UP000245362">
    <property type="component" value="Unassembled WGS sequence"/>
</dbReference>
<evidence type="ECO:0000313" key="2">
    <source>
        <dbReference type="Proteomes" id="UP000245362"/>
    </source>
</evidence>
<organism evidence="1 2">
    <name type="scientific">Vibrio albus</name>
    <dbReference type="NCBI Taxonomy" id="2200953"/>
    <lineage>
        <taxon>Bacteria</taxon>
        <taxon>Pseudomonadati</taxon>
        <taxon>Pseudomonadota</taxon>
        <taxon>Gammaproteobacteria</taxon>
        <taxon>Vibrionales</taxon>
        <taxon>Vibrionaceae</taxon>
        <taxon>Vibrio</taxon>
    </lineage>
</organism>
<evidence type="ECO:0000313" key="1">
    <source>
        <dbReference type="EMBL" id="PWI31911.1"/>
    </source>
</evidence>
<keyword evidence="2" id="KW-1185">Reference proteome</keyword>
<gene>
    <name evidence="1" type="ORF">DI392_17930</name>
</gene>
<proteinExistence type="predicted"/>
<name>A0A2U3B535_9VIBR</name>
<comment type="caution">
    <text evidence="1">The sequence shown here is derived from an EMBL/GenBank/DDBJ whole genome shotgun (WGS) entry which is preliminary data.</text>
</comment>
<dbReference type="EMBL" id="QFWT01000013">
    <property type="protein sequence ID" value="PWI31911.1"/>
    <property type="molecule type" value="Genomic_DNA"/>
</dbReference>
<reference evidence="1 2" key="1">
    <citation type="submission" date="2018-05" db="EMBL/GenBank/DDBJ databases">
        <title>Vibrio limimaris sp. nov., isolated from marine sediment.</title>
        <authorList>
            <person name="Li C.-M."/>
        </authorList>
    </citation>
    <scope>NUCLEOTIDE SEQUENCE [LARGE SCALE GENOMIC DNA]</scope>
    <source>
        <strain evidence="1 2">E4404</strain>
    </source>
</reference>
<dbReference type="RefSeq" id="WP_109321070.1">
    <property type="nucleotide sequence ID" value="NZ_QFWT01000013.1"/>
</dbReference>